<name>A0A1M4W7V0_9BACT</name>
<dbReference type="EMBL" id="FQUS01000003">
    <property type="protein sequence ID" value="SHE77277.1"/>
    <property type="molecule type" value="Genomic_DNA"/>
</dbReference>
<reference evidence="1 2" key="1">
    <citation type="submission" date="2016-11" db="EMBL/GenBank/DDBJ databases">
        <authorList>
            <person name="Jaros S."/>
            <person name="Januszkiewicz K."/>
            <person name="Wedrychowicz H."/>
        </authorList>
    </citation>
    <scope>NUCLEOTIDE SEQUENCE [LARGE SCALE GENOMIC DNA]</scope>
    <source>
        <strain evidence="1 2">DSM 21986</strain>
    </source>
</reference>
<dbReference type="STRING" id="1194090.SAMN05443144_103147"/>
<dbReference type="RefSeq" id="WP_280173638.1">
    <property type="nucleotide sequence ID" value="NZ_FQUS01000003.1"/>
</dbReference>
<gene>
    <name evidence="1" type="ORF">SAMN05443144_103147</name>
</gene>
<protein>
    <submittedName>
        <fullName evidence="1">Uncharacterized protein</fullName>
    </submittedName>
</protein>
<evidence type="ECO:0000313" key="2">
    <source>
        <dbReference type="Proteomes" id="UP000184041"/>
    </source>
</evidence>
<sequence length="40" mass="4782">MIETLCKKRAETALSKQDQSPNGERIFYRSRLPWRQEPAF</sequence>
<organism evidence="1 2">
    <name type="scientific">Fodinibius roseus</name>
    <dbReference type="NCBI Taxonomy" id="1194090"/>
    <lineage>
        <taxon>Bacteria</taxon>
        <taxon>Pseudomonadati</taxon>
        <taxon>Balneolota</taxon>
        <taxon>Balneolia</taxon>
        <taxon>Balneolales</taxon>
        <taxon>Balneolaceae</taxon>
        <taxon>Fodinibius</taxon>
    </lineage>
</organism>
<dbReference type="AlphaFoldDB" id="A0A1M4W7V0"/>
<dbReference type="Proteomes" id="UP000184041">
    <property type="component" value="Unassembled WGS sequence"/>
</dbReference>
<proteinExistence type="predicted"/>
<keyword evidence="2" id="KW-1185">Reference proteome</keyword>
<accession>A0A1M4W7V0</accession>
<evidence type="ECO:0000313" key="1">
    <source>
        <dbReference type="EMBL" id="SHE77277.1"/>
    </source>
</evidence>